<sequence length="343" mass="37441">MLTTPSPPANRAVPTRRLTSSGPLARLWQLLCPRRAAKQRNSTRACILGPARKARGSRPLSSPTALPRYPFLATPARAQRMGRARCFPSPAAATTSQPPILPEVDPPLEGSSLPARFSRPSPCLRAHSHTVSLCFFSIVCVRGPSFKPKAFTYLFIYLLFYFFRQSLALSPRLKCNGAIWAQCNLGLLDSPTSASRVAGITGVCHHAQLIFCILVAMGFHHVHQACLELPTSAYPPAPASRTARVIGGSHHTRPLNLLKIQSRGAPAPAGLLHVEYGPAQMYTKALPWRQPTRSGNKTWSDLSQENGAERRSPPWNLRVPSRGTQSGTCRPSTFSNSLWNSLA</sequence>
<dbReference type="PANTHER" id="PTHR12138:SF152">
    <property type="entry name" value="C2H2-TYPE DOMAIN-CONTAINING PROTEIN"/>
    <property type="match status" value="1"/>
</dbReference>
<reference evidence="2" key="2">
    <citation type="submission" date="2019-01" db="EMBL/GenBank/DDBJ databases">
        <authorList>
            <person name="Graves T."/>
            <person name="Eichler E.E."/>
            <person name="Wilson R.K."/>
        </authorList>
    </citation>
    <scope>NUCLEOTIDE SEQUENCE [LARGE SCALE GENOMIC DNA]</scope>
    <source>
        <strain evidence="2">17573</strain>
    </source>
</reference>
<dbReference type="Ensembl" id="ENSMMUT00000093103.1">
    <property type="protein sequence ID" value="ENSMMUP00000077798.1"/>
    <property type="gene ID" value="ENSMMUG00000052847.1"/>
</dbReference>
<dbReference type="Bgee" id="ENSMMUG00000052847">
    <property type="expression patterns" value="Expressed in liver and 10 other cell types or tissues"/>
</dbReference>
<reference evidence="2" key="4">
    <citation type="submission" date="2025-09" db="UniProtKB">
        <authorList>
            <consortium name="Ensembl"/>
        </authorList>
    </citation>
    <scope>IDENTIFICATION</scope>
    <source>
        <strain evidence="2">17573</strain>
    </source>
</reference>
<organism evidence="2 3">
    <name type="scientific">Macaca mulatta</name>
    <name type="common">Rhesus macaque</name>
    <dbReference type="NCBI Taxonomy" id="9544"/>
    <lineage>
        <taxon>Eukaryota</taxon>
        <taxon>Metazoa</taxon>
        <taxon>Chordata</taxon>
        <taxon>Craniata</taxon>
        <taxon>Vertebrata</taxon>
        <taxon>Euteleostomi</taxon>
        <taxon>Mammalia</taxon>
        <taxon>Eutheria</taxon>
        <taxon>Euarchontoglires</taxon>
        <taxon>Primates</taxon>
        <taxon>Haplorrhini</taxon>
        <taxon>Catarrhini</taxon>
        <taxon>Cercopithecidae</taxon>
        <taxon>Cercopithecinae</taxon>
        <taxon>Macaca</taxon>
    </lineage>
</organism>
<name>A0A5F8AIX5_MACMU</name>
<evidence type="ECO:0000313" key="2">
    <source>
        <dbReference type="Ensembl" id="ENSMMUP00000077798.1"/>
    </source>
</evidence>
<accession>A0A5F8AIX5</accession>
<proteinExistence type="predicted"/>
<feature type="compositionally biased region" description="Polar residues" evidence="1">
    <location>
        <begin position="322"/>
        <end position="343"/>
    </location>
</feature>
<dbReference type="InParanoid" id="A0A5F8AIX5"/>
<reference evidence="2" key="3">
    <citation type="submission" date="2025-08" db="UniProtKB">
        <authorList>
            <consortium name="Ensembl"/>
        </authorList>
    </citation>
    <scope>IDENTIFICATION</scope>
    <source>
        <strain evidence="2">17573</strain>
    </source>
</reference>
<dbReference type="GeneTree" id="ENSGT01150000286943"/>
<reference evidence="3" key="1">
    <citation type="journal article" date="2007" name="Science">
        <title>Evolutionary and biomedical insights from the rhesus macaque genome.</title>
        <authorList>
            <person name="Gibbs R.A."/>
            <person name="Rogers J."/>
            <person name="Katze M.G."/>
            <person name="Bumgarner R."/>
            <person name="Weinstock G.M."/>
            <person name="Mardis E.R."/>
            <person name="Remington K.A."/>
            <person name="Strausberg R.L."/>
            <person name="Venter J.C."/>
            <person name="Wilson R.K."/>
            <person name="Batzer M.A."/>
            <person name="Bustamante C.D."/>
            <person name="Eichler E.E."/>
            <person name="Hahn M.W."/>
            <person name="Hardison R.C."/>
            <person name="Makova K.D."/>
            <person name="Miller W."/>
            <person name="Milosavljevic A."/>
            <person name="Palermo R.E."/>
            <person name="Siepel A."/>
            <person name="Sikela J.M."/>
            <person name="Attaway T."/>
            <person name="Bell S."/>
            <person name="Bernard K.E."/>
            <person name="Buhay C.J."/>
            <person name="Chandrabose M.N."/>
            <person name="Dao M."/>
            <person name="Davis C."/>
            <person name="Delehaunty K.D."/>
            <person name="Ding Y."/>
            <person name="Dinh H.H."/>
            <person name="Dugan-Rocha S."/>
            <person name="Fulton L.A."/>
            <person name="Gabisi R.A."/>
            <person name="Garner T.T."/>
            <person name="Godfrey J."/>
            <person name="Hawes A.C."/>
            <person name="Hernandez J."/>
            <person name="Hines S."/>
            <person name="Holder M."/>
            <person name="Hume J."/>
            <person name="Jhangiani S.N."/>
            <person name="Joshi V."/>
            <person name="Khan Z.M."/>
            <person name="Kirkness E.F."/>
            <person name="Cree A."/>
            <person name="Fowler R.G."/>
            <person name="Lee S."/>
            <person name="Lewis L.R."/>
            <person name="Li Z."/>
            <person name="Liu Y.-S."/>
            <person name="Moore S.M."/>
            <person name="Muzny D."/>
            <person name="Nazareth L.V."/>
            <person name="Ngo D.N."/>
            <person name="Okwuonu G.O."/>
            <person name="Pai G."/>
            <person name="Parker D."/>
            <person name="Paul H.A."/>
            <person name="Pfannkoch C."/>
            <person name="Pohl C.S."/>
            <person name="Rogers Y.-H.C."/>
            <person name="Ruiz S.J."/>
            <person name="Sabo A."/>
            <person name="Santibanez J."/>
            <person name="Schneider B.W."/>
            <person name="Smith S.M."/>
            <person name="Sodergren E."/>
            <person name="Svatek A.F."/>
            <person name="Utterback T.R."/>
            <person name="Vattathil S."/>
            <person name="Warren W."/>
            <person name="White C.S."/>
            <person name="Chinwalla A.T."/>
            <person name="Feng Y."/>
            <person name="Halpern A.L."/>
            <person name="Hillier L.W."/>
            <person name="Huang X."/>
            <person name="Minx P."/>
            <person name="Nelson J.O."/>
            <person name="Pepin K.H."/>
            <person name="Qin X."/>
            <person name="Sutton G.G."/>
            <person name="Venter E."/>
            <person name="Walenz B.P."/>
            <person name="Wallis J.W."/>
            <person name="Worley K.C."/>
            <person name="Yang S.-P."/>
            <person name="Jones S.M."/>
            <person name="Marra M.A."/>
            <person name="Rocchi M."/>
            <person name="Schein J.E."/>
            <person name="Baertsch R."/>
            <person name="Clarke L."/>
            <person name="Csuros M."/>
            <person name="Glasscock J."/>
            <person name="Harris R.A."/>
            <person name="Havlak P."/>
            <person name="Jackson A.R."/>
            <person name="Jiang H."/>
            <person name="Liu Y."/>
            <person name="Messina D.N."/>
            <person name="Shen Y."/>
            <person name="Song H.X.-Z."/>
            <person name="Wylie T."/>
            <person name="Zhang L."/>
            <person name="Birney E."/>
            <person name="Han K."/>
            <person name="Konkel M.K."/>
            <person name="Lee J."/>
            <person name="Smit A.F.A."/>
            <person name="Ullmer B."/>
            <person name="Wang H."/>
            <person name="Xing J."/>
            <person name="Burhans R."/>
            <person name="Cheng Z."/>
            <person name="Karro J.E."/>
            <person name="Ma J."/>
            <person name="Raney B."/>
            <person name="She X."/>
            <person name="Cox M.J."/>
            <person name="Demuth J.P."/>
            <person name="Dumas L.J."/>
            <person name="Han S.-G."/>
            <person name="Hopkins J."/>
            <person name="Karimpour-Fard A."/>
            <person name="Kim Y.H."/>
            <person name="Pollack J.R."/>
            <person name="Vinar T."/>
            <person name="Addo-Quaye C."/>
            <person name="Degenhardt J."/>
            <person name="Denby A."/>
            <person name="Hubisz M.J."/>
            <person name="Indap A."/>
            <person name="Kosiol C."/>
            <person name="Lahn B.T."/>
            <person name="Lawson H.A."/>
            <person name="Marklein A."/>
            <person name="Nielsen R."/>
            <person name="Vallender E.J."/>
            <person name="Clark A.G."/>
            <person name="Ferguson B."/>
            <person name="Hernandez R.D."/>
            <person name="Hirani K."/>
            <person name="Kehrer-Sawatzki H."/>
            <person name="Kolb J."/>
            <person name="Patil S."/>
            <person name="Pu L.-L."/>
            <person name="Ren Y."/>
            <person name="Smith D.G."/>
            <person name="Wheeler D.A."/>
            <person name="Schenck I."/>
            <person name="Ball E.V."/>
            <person name="Chen R."/>
            <person name="Cooper D.N."/>
            <person name="Giardine B."/>
            <person name="Hsu F."/>
            <person name="Kent W.J."/>
            <person name="Lesk A."/>
            <person name="Nelson D.L."/>
            <person name="O'brien W.E."/>
            <person name="Pruefer K."/>
            <person name="Stenson P.D."/>
            <person name="Wallace J.C."/>
            <person name="Ke H."/>
            <person name="Liu X.-M."/>
            <person name="Wang P."/>
            <person name="Xiang A.P."/>
            <person name="Yang F."/>
            <person name="Barber G.P."/>
            <person name="Haussler D."/>
            <person name="Karolchik D."/>
            <person name="Kern A.D."/>
            <person name="Kuhn R.M."/>
            <person name="Smith K.E."/>
            <person name="Zwieg A.S."/>
        </authorList>
    </citation>
    <scope>NUCLEOTIDE SEQUENCE [LARGE SCALE GENOMIC DNA]</scope>
    <source>
        <strain evidence="3">17573</strain>
    </source>
</reference>
<evidence type="ECO:0000256" key="1">
    <source>
        <dbReference type="SAM" id="MobiDB-lite"/>
    </source>
</evidence>
<dbReference type="PANTHER" id="PTHR12138">
    <property type="entry name" value="PRIMATE-EXPANDED PROTEIN FAMILY"/>
    <property type="match status" value="1"/>
</dbReference>
<dbReference type="VEuPathDB" id="HostDB:ENSMMUG00000052847"/>
<protein>
    <submittedName>
        <fullName evidence="2">Uncharacterized protein</fullName>
    </submittedName>
</protein>
<dbReference type="PRINTS" id="PR02045">
    <property type="entry name" value="F138DOMAIN"/>
</dbReference>
<dbReference type="Proteomes" id="UP000006718">
    <property type="component" value="Chromosome 16"/>
</dbReference>
<evidence type="ECO:0000313" key="3">
    <source>
        <dbReference type="Proteomes" id="UP000006718"/>
    </source>
</evidence>
<feature type="region of interest" description="Disordered" evidence="1">
    <location>
        <begin position="287"/>
        <end position="343"/>
    </location>
</feature>
<keyword evidence="3" id="KW-1185">Reference proteome</keyword>
<dbReference type="AlphaFoldDB" id="A0A5F8AIX5"/>
<feature type="compositionally biased region" description="Polar residues" evidence="1">
    <location>
        <begin position="291"/>
        <end position="306"/>
    </location>
</feature>